<accession>A0A6A4FE85</accession>
<proteinExistence type="predicted"/>
<reference evidence="2 3" key="1">
    <citation type="submission" date="2018-08" db="EMBL/GenBank/DDBJ databases">
        <title>Genomic investigation of the strawberry pathogen Phytophthora fragariae indicates pathogenicity is determined by transcriptional variation in three key races.</title>
        <authorList>
            <person name="Adams T.M."/>
            <person name="Armitage A.D."/>
            <person name="Sobczyk M.K."/>
            <person name="Bates H.J."/>
            <person name="Dunwell J.M."/>
            <person name="Nellist C.F."/>
            <person name="Harrison R.J."/>
        </authorList>
    </citation>
    <scope>NUCLEOTIDE SEQUENCE [LARGE SCALE GENOMIC DNA]</scope>
    <source>
        <strain evidence="2 3">SCRP333</strain>
    </source>
</reference>
<sequence length="118" mass="13458">MWAARASDMMNLYVGVSLLEVTVLARRCEMRLVALLLRLDIDSLRAGEDDADTYDARRLLSRCCSSCYRTCEQHTARVHLAHRVAADVHGLRPEVVGQLERRHAPPVEARSHHDQKRL</sequence>
<organism evidence="2 3">
    <name type="scientific">Phytophthora rubi</name>
    <dbReference type="NCBI Taxonomy" id="129364"/>
    <lineage>
        <taxon>Eukaryota</taxon>
        <taxon>Sar</taxon>
        <taxon>Stramenopiles</taxon>
        <taxon>Oomycota</taxon>
        <taxon>Peronosporomycetes</taxon>
        <taxon>Peronosporales</taxon>
        <taxon>Peronosporaceae</taxon>
        <taxon>Phytophthora</taxon>
    </lineage>
</organism>
<feature type="region of interest" description="Disordered" evidence="1">
    <location>
        <begin position="97"/>
        <end position="118"/>
    </location>
</feature>
<protein>
    <submittedName>
        <fullName evidence="2">Uncharacterized protein</fullName>
    </submittedName>
</protein>
<dbReference type="EMBL" id="QXFT01000704">
    <property type="protein sequence ID" value="KAE9337504.1"/>
    <property type="molecule type" value="Genomic_DNA"/>
</dbReference>
<comment type="caution">
    <text evidence="2">The sequence shown here is derived from an EMBL/GenBank/DDBJ whole genome shotgun (WGS) entry which is preliminary data.</text>
</comment>
<name>A0A6A4FE85_9STRA</name>
<keyword evidence="3" id="KW-1185">Reference proteome</keyword>
<evidence type="ECO:0000256" key="1">
    <source>
        <dbReference type="SAM" id="MobiDB-lite"/>
    </source>
</evidence>
<dbReference type="Proteomes" id="UP000434957">
    <property type="component" value="Unassembled WGS sequence"/>
</dbReference>
<dbReference type="AlphaFoldDB" id="A0A6A4FE85"/>
<gene>
    <name evidence="2" type="ORF">PR003_g11981</name>
</gene>
<feature type="compositionally biased region" description="Basic and acidic residues" evidence="1">
    <location>
        <begin position="99"/>
        <end position="118"/>
    </location>
</feature>
<evidence type="ECO:0000313" key="2">
    <source>
        <dbReference type="EMBL" id="KAE9337504.1"/>
    </source>
</evidence>
<evidence type="ECO:0000313" key="3">
    <source>
        <dbReference type="Proteomes" id="UP000434957"/>
    </source>
</evidence>